<sequence>MTTRTDAELRAARRAVARRLHPDLGGDAEEFARAMAALDRAERPGPAAVGPVAVRSRWTRARAAARGARGLRTRLPASWPGARRYGSL</sequence>
<dbReference type="KEGG" id="nano:G5V58_04690"/>
<evidence type="ECO:0008006" key="3">
    <source>
        <dbReference type="Google" id="ProtNLM"/>
    </source>
</evidence>
<protein>
    <recommendedName>
        <fullName evidence="3">J domain-containing protein</fullName>
    </recommendedName>
</protein>
<evidence type="ECO:0000313" key="2">
    <source>
        <dbReference type="Proteomes" id="UP000502996"/>
    </source>
</evidence>
<dbReference type="Proteomes" id="UP000502996">
    <property type="component" value="Chromosome"/>
</dbReference>
<dbReference type="RefSeq" id="WP_165229191.1">
    <property type="nucleotide sequence ID" value="NZ_CP049257.1"/>
</dbReference>
<evidence type="ECO:0000313" key="1">
    <source>
        <dbReference type="EMBL" id="QIG42157.1"/>
    </source>
</evidence>
<accession>A0A6G6WAG8</accession>
<name>A0A6G6WAG8_9ACTN</name>
<gene>
    <name evidence="1" type="ORF">G5V58_04690</name>
</gene>
<proteinExistence type="predicted"/>
<dbReference type="InterPro" id="IPR036869">
    <property type="entry name" value="J_dom_sf"/>
</dbReference>
<dbReference type="AlphaFoldDB" id="A0A6G6WAG8"/>
<dbReference type="EMBL" id="CP049257">
    <property type="protein sequence ID" value="QIG42157.1"/>
    <property type="molecule type" value="Genomic_DNA"/>
</dbReference>
<reference evidence="1 2" key="1">
    <citation type="submission" date="2020-02" db="EMBL/GenBank/DDBJ databases">
        <title>Full genome sequence of Nocardioides sp. R-3366.</title>
        <authorList>
            <person name="Im W.-T."/>
        </authorList>
    </citation>
    <scope>NUCLEOTIDE SEQUENCE [LARGE SCALE GENOMIC DNA]</scope>
    <source>
        <strain evidence="1 2">R-3366</strain>
    </source>
</reference>
<organism evidence="1 2">
    <name type="scientific">Nocardioides anomalus</name>
    <dbReference type="NCBI Taxonomy" id="2712223"/>
    <lineage>
        <taxon>Bacteria</taxon>
        <taxon>Bacillati</taxon>
        <taxon>Actinomycetota</taxon>
        <taxon>Actinomycetes</taxon>
        <taxon>Propionibacteriales</taxon>
        <taxon>Nocardioidaceae</taxon>
        <taxon>Nocardioides</taxon>
    </lineage>
</organism>
<dbReference type="SUPFAM" id="SSF46565">
    <property type="entry name" value="Chaperone J-domain"/>
    <property type="match status" value="1"/>
</dbReference>
<keyword evidence="2" id="KW-1185">Reference proteome</keyword>